<organism evidence="2 3">
    <name type="scientific">Anaerobacterium chartisolvens</name>
    <dbReference type="NCBI Taxonomy" id="1297424"/>
    <lineage>
        <taxon>Bacteria</taxon>
        <taxon>Bacillati</taxon>
        <taxon>Bacillota</taxon>
        <taxon>Clostridia</taxon>
        <taxon>Eubacteriales</taxon>
        <taxon>Oscillospiraceae</taxon>
        <taxon>Anaerobacterium</taxon>
    </lineage>
</organism>
<keyword evidence="1" id="KW-1133">Transmembrane helix</keyword>
<keyword evidence="1" id="KW-0812">Transmembrane</keyword>
<proteinExistence type="predicted"/>
<protein>
    <submittedName>
        <fullName evidence="2">Uncharacterized protein</fullName>
    </submittedName>
</protein>
<sequence length="161" mass="19001">MIKKKQFIILIIWIITIFVLLIWNHNNYKKVAAKNLEGIEWELLNCCNYFMRNAQNVDYNEINQSIKHLDMAIKNYQDNRITLIRANSEKTIDIIDSNFQKIASSNIVTEKNIEQFYKNMNELRVAINDSLKQMQFGDISKESSEAIFNTLEKLKLHLVDN</sequence>
<comment type="caution">
    <text evidence="2">The sequence shown here is derived from an EMBL/GenBank/DDBJ whole genome shotgun (WGS) entry which is preliminary data.</text>
</comment>
<dbReference type="RefSeq" id="WP_114298561.1">
    <property type="nucleotide sequence ID" value="NZ_QPJT01000017.1"/>
</dbReference>
<keyword evidence="1" id="KW-0472">Membrane</keyword>
<dbReference type="AlphaFoldDB" id="A0A369B1A8"/>
<dbReference type="EMBL" id="QPJT01000017">
    <property type="protein sequence ID" value="RCX13504.1"/>
    <property type="molecule type" value="Genomic_DNA"/>
</dbReference>
<evidence type="ECO:0000313" key="3">
    <source>
        <dbReference type="Proteomes" id="UP000253034"/>
    </source>
</evidence>
<reference evidence="2 3" key="1">
    <citation type="submission" date="2018-07" db="EMBL/GenBank/DDBJ databases">
        <title>Genomic Encyclopedia of Type Strains, Phase IV (KMG-IV): sequencing the most valuable type-strain genomes for metagenomic binning, comparative biology and taxonomic classification.</title>
        <authorList>
            <person name="Goeker M."/>
        </authorList>
    </citation>
    <scope>NUCLEOTIDE SEQUENCE [LARGE SCALE GENOMIC DNA]</scope>
    <source>
        <strain evidence="2 3">DSM 27016</strain>
    </source>
</reference>
<dbReference type="Proteomes" id="UP000253034">
    <property type="component" value="Unassembled WGS sequence"/>
</dbReference>
<keyword evidence="3" id="KW-1185">Reference proteome</keyword>
<feature type="transmembrane region" description="Helical" evidence="1">
    <location>
        <begin position="7"/>
        <end position="25"/>
    </location>
</feature>
<accession>A0A369B1A8</accession>
<evidence type="ECO:0000313" key="2">
    <source>
        <dbReference type="EMBL" id="RCX13504.1"/>
    </source>
</evidence>
<name>A0A369B1A8_9FIRM</name>
<gene>
    <name evidence="2" type="ORF">DFR58_11744</name>
</gene>
<evidence type="ECO:0000256" key="1">
    <source>
        <dbReference type="SAM" id="Phobius"/>
    </source>
</evidence>